<evidence type="ECO:0000256" key="5">
    <source>
        <dbReference type="ARBA" id="ARBA00022842"/>
    </source>
</evidence>
<dbReference type="OrthoDB" id="10257492at2759"/>
<keyword evidence="3 7" id="KW-0808">Transferase</keyword>
<dbReference type="Gene3D" id="1.10.600.10">
    <property type="entry name" value="Farnesyl Diphosphate Synthase"/>
    <property type="match status" value="1"/>
</dbReference>
<reference evidence="8 9" key="1">
    <citation type="journal article" date="2018" name="Mol. Plant">
        <title>The genome of Artemisia annua provides insight into the evolution of Asteraceae family and artemisinin biosynthesis.</title>
        <authorList>
            <person name="Shen Q."/>
            <person name="Zhang L."/>
            <person name="Liao Z."/>
            <person name="Wang S."/>
            <person name="Yan T."/>
            <person name="Shi P."/>
            <person name="Liu M."/>
            <person name="Fu X."/>
            <person name="Pan Q."/>
            <person name="Wang Y."/>
            <person name="Lv Z."/>
            <person name="Lu X."/>
            <person name="Zhang F."/>
            <person name="Jiang W."/>
            <person name="Ma Y."/>
            <person name="Chen M."/>
            <person name="Hao X."/>
            <person name="Li L."/>
            <person name="Tang Y."/>
            <person name="Lv G."/>
            <person name="Zhou Y."/>
            <person name="Sun X."/>
            <person name="Brodelius P.E."/>
            <person name="Rose J.K.C."/>
            <person name="Tang K."/>
        </authorList>
    </citation>
    <scope>NUCLEOTIDE SEQUENCE [LARGE SCALE GENOMIC DNA]</scope>
    <source>
        <strain evidence="9">cv. Huhao1</strain>
        <tissue evidence="8">Leaf</tissue>
    </source>
</reference>
<dbReference type="AlphaFoldDB" id="A0A2U1N195"/>
<comment type="caution">
    <text evidence="8">The sequence shown here is derived from an EMBL/GenBank/DDBJ whole genome shotgun (WGS) entry which is preliminary data.</text>
</comment>
<dbReference type="PANTHER" id="PTHR11525:SF0">
    <property type="entry name" value="FARNESYL PYROPHOSPHATE SYNTHASE"/>
    <property type="match status" value="1"/>
</dbReference>
<dbReference type="GO" id="GO:0046872">
    <property type="term" value="F:metal ion binding"/>
    <property type="evidence" value="ECO:0007669"/>
    <property type="project" value="UniProtKB-KW"/>
</dbReference>
<dbReference type="EMBL" id="PKPP01003872">
    <property type="protein sequence ID" value="PWA67236.1"/>
    <property type="molecule type" value="Genomic_DNA"/>
</dbReference>
<dbReference type="GO" id="GO:0004337">
    <property type="term" value="F:(2E,6E)-farnesyl diphosphate synthase activity"/>
    <property type="evidence" value="ECO:0007669"/>
    <property type="project" value="TreeGrafter"/>
</dbReference>
<evidence type="ECO:0000256" key="1">
    <source>
        <dbReference type="ARBA" id="ARBA00001946"/>
    </source>
</evidence>
<dbReference type="InterPro" id="IPR000092">
    <property type="entry name" value="Polyprenyl_synt"/>
</dbReference>
<dbReference type="InterPro" id="IPR033749">
    <property type="entry name" value="Polyprenyl_synt_CS"/>
</dbReference>
<proteinExistence type="inferred from homology"/>
<dbReference type="SUPFAM" id="SSF48576">
    <property type="entry name" value="Terpenoid synthases"/>
    <property type="match status" value="1"/>
</dbReference>
<dbReference type="GO" id="GO:0004161">
    <property type="term" value="F:dimethylallyltranstransferase activity"/>
    <property type="evidence" value="ECO:0007669"/>
    <property type="project" value="TreeGrafter"/>
</dbReference>
<dbReference type="SFLD" id="SFLDS00005">
    <property type="entry name" value="Isoprenoid_Synthase_Type_I"/>
    <property type="match status" value="1"/>
</dbReference>
<evidence type="ECO:0000313" key="8">
    <source>
        <dbReference type="EMBL" id="PWA67236.1"/>
    </source>
</evidence>
<organism evidence="8 9">
    <name type="scientific">Artemisia annua</name>
    <name type="common">Sweet wormwood</name>
    <dbReference type="NCBI Taxonomy" id="35608"/>
    <lineage>
        <taxon>Eukaryota</taxon>
        <taxon>Viridiplantae</taxon>
        <taxon>Streptophyta</taxon>
        <taxon>Embryophyta</taxon>
        <taxon>Tracheophyta</taxon>
        <taxon>Spermatophyta</taxon>
        <taxon>Magnoliopsida</taxon>
        <taxon>eudicotyledons</taxon>
        <taxon>Gunneridae</taxon>
        <taxon>Pentapetalae</taxon>
        <taxon>asterids</taxon>
        <taxon>campanulids</taxon>
        <taxon>Asterales</taxon>
        <taxon>Asteraceae</taxon>
        <taxon>Asteroideae</taxon>
        <taxon>Anthemideae</taxon>
        <taxon>Artemisiinae</taxon>
        <taxon>Artemisia</taxon>
    </lineage>
</organism>
<dbReference type="GO" id="GO:0005737">
    <property type="term" value="C:cytoplasm"/>
    <property type="evidence" value="ECO:0007669"/>
    <property type="project" value="TreeGrafter"/>
</dbReference>
<dbReference type="FunFam" id="1.10.600.10:FF:000008">
    <property type="entry name" value="Farnesyl pyrophosphate synthase"/>
    <property type="match status" value="1"/>
</dbReference>
<keyword evidence="4" id="KW-0479">Metal-binding</keyword>
<evidence type="ECO:0000313" key="9">
    <source>
        <dbReference type="Proteomes" id="UP000245207"/>
    </source>
</evidence>
<dbReference type="STRING" id="35608.A0A2U1N195"/>
<dbReference type="PROSITE" id="PS00723">
    <property type="entry name" value="POLYPRENYL_SYNTHASE_1"/>
    <property type="match status" value="1"/>
</dbReference>
<dbReference type="GO" id="GO:0045337">
    <property type="term" value="P:farnesyl diphosphate biosynthetic process"/>
    <property type="evidence" value="ECO:0007669"/>
    <property type="project" value="TreeGrafter"/>
</dbReference>
<keyword evidence="6" id="KW-0414">Isoprene biosynthesis</keyword>
<evidence type="ECO:0000256" key="2">
    <source>
        <dbReference type="ARBA" id="ARBA00006706"/>
    </source>
</evidence>
<dbReference type="Pfam" id="PF00348">
    <property type="entry name" value="polyprenyl_synt"/>
    <property type="match status" value="1"/>
</dbReference>
<dbReference type="CDD" id="cd00685">
    <property type="entry name" value="Trans_IPPS_HT"/>
    <property type="match status" value="1"/>
</dbReference>
<comment type="cofactor">
    <cofactor evidence="1">
        <name>Mg(2+)</name>
        <dbReference type="ChEBI" id="CHEBI:18420"/>
    </cofactor>
</comment>
<gene>
    <name evidence="8" type="ORF">CTI12_AA301560</name>
</gene>
<keyword evidence="9" id="KW-1185">Reference proteome</keyword>
<evidence type="ECO:0000256" key="6">
    <source>
        <dbReference type="ARBA" id="ARBA00023229"/>
    </source>
</evidence>
<dbReference type="InterPro" id="IPR039702">
    <property type="entry name" value="FPS1-like"/>
</dbReference>
<evidence type="ECO:0000256" key="4">
    <source>
        <dbReference type="ARBA" id="ARBA00022723"/>
    </source>
</evidence>
<dbReference type="InterPro" id="IPR008949">
    <property type="entry name" value="Isoprenoid_synthase_dom_sf"/>
</dbReference>
<name>A0A2U1N195_ARTAN</name>
<keyword evidence="5" id="KW-0460">Magnesium</keyword>
<evidence type="ECO:0000256" key="3">
    <source>
        <dbReference type="ARBA" id="ARBA00022679"/>
    </source>
</evidence>
<dbReference type="Proteomes" id="UP000245207">
    <property type="component" value="Unassembled WGS sequence"/>
</dbReference>
<protein>
    <submittedName>
        <fullName evidence="8">Farnesyl diphosphate synthase 2</fullName>
    </submittedName>
</protein>
<accession>A0A2U1N195</accession>
<comment type="similarity">
    <text evidence="2 7">Belongs to the FPP/GGPP synthase family.</text>
</comment>
<evidence type="ECO:0000256" key="7">
    <source>
        <dbReference type="RuleBase" id="RU004466"/>
    </source>
</evidence>
<sequence length="390" mass="44722">MAFSNRVVIGGNLTSKWAPWHASSQPSVGKLKNVLHCHKRSSDSLLSTTMSNDLKSKFMQVYDQLKSELIHDPAFEFDDVSRQWVDKMIDYNVPGGKMFRGLSVVESYQLLKGEELADGEVFLACALGWCIEWLQAYFLVLDDIIDDSHIRRGHPCWFRLPEVGMVAVNDAILLRSHIPRILKKHFSGKAYYVNLLDLFNETFKRYRGEMIDAITTLVGEKDLSKYSLSLNRQITQYKCSYYSCYLPFACALLMLGENLDDHAQVKDIVVEMGIYAQVQDDYLDTFGDPNVVGKIGTDIENFKCSWLVAKALELSNEEQKKILSKNYGIKDPVKVANVKKLYHTLNLEGVYQDYENKTREELIKSIDVLPNKAVQAVLRSFLKKLFKRRK</sequence>
<dbReference type="PANTHER" id="PTHR11525">
    <property type="entry name" value="FARNESYL-PYROPHOSPHATE SYNTHETASE"/>
    <property type="match status" value="1"/>
</dbReference>